<comment type="caution">
    <text evidence="3">The sequence shown here is derived from an EMBL/GenBank/DDBJ whole genome shotgun (WGS) entry which is preliminary data.</text>
</comment>
<evidence type="ECO:0000259" key="2">
    <source>
        <dbReference type="Pfam" id="PF07916"/>
    </source>
</evidence>
<dbReference type="InterPro" id="IPR012931">
    <property type="entry name" value="TraG_N_Proteobacteria"/>
</dbReference>
<evidence type="ECO:0000313" key="4">
    <source>
        <dbReference type="Proteomes" id="UP000017133"/>
    </source>
</evidence>
<keyword evidence="4" id="KW-1185">Reference proteome</keyword>
<dbReference type="EMBL" id="AXDT01000104">
    <property type="protein sequence ID" value="ERT12843.1"/>
    <property type="molecule type" value="Genomic_DNA"/>
</dbReference>
<keyword evidence="1" id="KW-0812">Transmembrane</keyword>
<dbReference type="PATRIC" id="fig|1389415.4.peg.2415"/>
<keyword evidence="1" id="KW-0472">Membrane</keyword>
<keyword evidence="1" id="KW-1133">Transmembrane helix</keyword>
<evidence type="ECO:0000256" key="1">
    <source>
        <dbReference type="SAM" id="Phobius"/>
    </source>
</evidence>
<feature type="transmembrane region" description="Helical" evidence="1">
    <location>
        <begin position="64"/>
        <end position="82"/>
    </location>
</feature>
<reference evidence="3 4" key="1">
    <citation type="submission" date="2013-10" db="EMBL/GenBank/DDBJ databases">
        <title>Whole Genome Shotgun Sequence of Photorhabdus temperata J3.</title>
        <authorList>
            <person name="Park G.-S."/>
            <person name="Hong S.-J."/>
            <person name="Shin J.-H."/>
        </authorList>
    </citation>
    <scope>NUCLEOTIDE SEQUENCE [LARGE SCALE GENOMIC DNA]</scope>
    <source>
        <strain evidence="3 4">J3</strain>
    </source>
</reference>
<feature type="transmembrane region" description="Helical" evidence="1">
    <location>
        <begin position="34"/>
        <end position="52"/>
    </location>
</feature>
<dbReference type="AlphaFoldDB" id="U7QXW3"/>
<evidence type="ECO:0000313" key="3">
    <source>
        <dbReference type="EMBL" id="ERT12843.1"/>
    </source>
</evidence>
<dbReference type="Proteomes" id="UP000017133">
    <property type="component" value="Unassembled WGS sequence"/>
</dbReference>
<protein>
    <recommendedName>
        <fullName evidence="2">TraG N-terminal Proteobacteria domain-containing protein</fullName>
    </recommendedName>
</protein>
<organism evidence="3 4">
    <name type="scientific">Photorhabdus temperata J3</name>
    <dbReference type="NCBI Taxonomy" id="1389415"/>
    <lineage>
        <taxon>Bacteria</taxon>
        <taxon>Pseudomonadati</taxon>
        <taxon>Pseudomonadota</taxon>
        <taxon>Gammaproteobacteria</taxon>
        <taxon>Enterobacterales</taxon>
        <taxon>Morganellaceae</taxon>
        <taxon>Photorhabdus</taxon>
    </lineage>
</organism>
<accession>U7QXW3</accession>
<sequence length="360" mass="39139">MGAFSIYSIGDSAFLEQILIAVSMITGTGDFEKMVSIGLLLGVLMICIQSVFQGAKQINFQQVLVGWILYACFFGPTTTVTIEDAYTGQVRVVANVPIGVGFAGGVISNVGYTITNLFETGYGVIVPNVTESHFSETLKLLNDVRRRAYDTGVFAALNSANGGGYVDVRRSWNNYIRECTLTKVDLNLMSLDELMNRSTDSALRFNSQLYGTRLYLSTSNPDGADYTCTDGWVAISTATANLSSPVVVDALNNLLGIDTSTGDNAITKLTDSLQAMGATTTSSIDYLKAAVLEPLYYEAAAGRYQDLQDYGSALMVNQAIQQRNTQWAAEQSMFMTVVRPMLTFFEGFIYAITRSLPLSL</sequence>
<feature type="domain" description="TraG N-terminal Proteobacteria" evidence="2">
    <location>
        <begin position="5"/>
        <end position="353"/>
    </location>
</feature>
<proteinExistence type="predicted"/>
<gene>
    <name evidence="3" type="ORF">O185_12040</name>
</gene>
<dbReference type="Pfam" id="PF07916">
    <property type="entry name" value="TraG_N"/>
    <property type="match status" value="1"/>
</dbReference>
<name>U7QXW3_PHOTE</name>